<dbReference type="GeneID" id="27686661"/>
<dbReference type="RefSeq" id="XP_016609349.1">
    <property type="nucleotide sequence ID" value="XM_016751402.1"/>
</dbReference>
<dbReference type="eggNOG" id="ENOG502SSNE">
    <property type="taxonomic scope" value="Eukaryota"/>
</dbReference>
<dbReference type="EMBL" id="KQ257454">
    <property type="protein sequence ID" value="KND01310.1"/>
    <property type="molecule type" value="Genomic_DNA"/>
</dbReference>
<keyword evidence="2" id="KW-1185">Reference proteome</keyword>
<gene>
    <name evidence="1" type="ORF">SPPG_03120</name>
</gene>
<proteinExistence type="predicted"/>
<dbReference type="Proteomes" id="UP000053201">
    <property type="component" value="Unassembled WGS sequence"/>
</dbReference>
<protein>
    <submittedName>
        <fullName evidence="1">Uncharacterized protein</fullName>
    </submittedName>
</protein>
<dbReference type="OrthoDB" id="2497217at2759"/>
<evidence type="ECO:0000313" key="1">
    <source>
        <dbReference type="EMBL" id="KND01310.1"/>
    </source>
</evidence>
<reference evidence="1 2" key="1">
    <citation type="submission" date="2009-08" db="EMBL/GenBank/DDBJ databases">
        <title>The Genome Sequence of Spizellomyces punctatus strain DAOM BR117.</title>
        <authorList>
            <consortium name="The Broad Institute Genome Sequencing Platform"/>
            <person name="Russ C."/>
            <person name="Cuomo C."/>
            <person name="Shea T."/>
            <person name="Young S.K."/>
            <person name="Zeng Q."/>
            <person name="Koehrsen M."/>
            <person name="Haas B."/>
            <person name="Borodovsky M."/>
            <person name="Guigo R."/>
            <person name="Alvarado L."/>
            <person name="Berlin A."/>
            <person name="Bochicchio J."/>
            <person name="Borenstein D."/>
            <person name="Chapman S."/>
            <person name="Chen Z."/>
            <person name="Engels R."/>
            <person name="Freedman E."/>
            <person name="Gellesch M."/>
            <person name="Goldberg J."/>
            <person name="Griggs A."/>
            <person name="Gujja S."/>
            <person name="Heiman D."/>
            <person name="Hepburn T."/>
            <person name="Howarth C."/>
            <person name="Jen D."/>
            <person name="Larson L."/>
            <person name="Lewis B."/>
            <person name="Mehta T."/>
            <person name="Park D."/>
            <person name="Pearson M."/>
            <person name="Roberts A."/>
            <person name="Saif S."/>
            <person name="Shenoy N."/>
            <person name="Sisk P."/>
            <person name="Stolte C."/>
            <person name="Sykes S."/>
            <person name="Thomson T."/>
            <person name="Walk T."/>
            <person name="White J."/>
            <person name="Yandava C."/>
            <person name="Burger G."/>
            <person name="Gray M.W."/>
            <person name="Holland P.W.H."/>
            <person name="King N."/>
            <person name="Lang F.B.F."/>
            <person name="Roger A.J."/>
            <person name="Ruiz-Trillo I."/>
            <person name="Lander E."/>
            <person name="Nusbaum C."/>
        </authorList>
    </citation>
    <scope>NUCLEOTIDE SEQUENCE [LARGE SCALE GENOMIC DNA]</scope>
    <source>
        <strain evidence="1 2">DAOM BR117</strain>
    </source>
</reference>
<dbReference type="InParanoid" id="A0A0L0HK91"/>
<dbReference type="VEuPathDB" id="FungiDB:SPPG_03120"/>
<dbReference type="AlphaFoldDB" id="A0A0L0HK91"/>
<accession>A0A0L0HK91</accession>
<name>A0A0L0HK91_SPIPD</name>
<organism evidence="1 2">
    <name type="scientific">Spizellomyces punctatus (strain DAOM BR117)</name>
    <dbReference type="NCBI Taxonomy" id="645134"/>
    <lineage>
        <taxon>Eukaryota</taxon>
        <taxon>Fungi</taxon>
        <taxon>Fungi incertae sedis</taxon>
        <taxon>Chytridiomycota</taxon>
        <taxon>Chytridiomycota incertae sedis</taxon>
        <taxon>Chytridiomycetes</taxon>
        <taxon>Spizellomycetales</taxon>
        <taxon>Spizellomycetaceae</taxon>
        <taxon>Spizellomyces</taxon>
    </lineage>
</organism>
<evidence type="ECO:0000313" key="2">
    <source>
        <dbReference type="Proteomes" id="UP000053201"/>
    </source>
</evidence>
<sequence length="132" mass="14728">MADIASIESDEGATITVCAAHQYECCPFCCLDFFDVNNEARNAVRMSKAVRPPSSSLGDGRLRTGKEVRMLDRSGTTPPNHLDGRITGIMIEKDEESDFEGLLCYVIEYNGSDKMTYPVDWVHEEWMVNAQG</sequence>